<feature type="region of interest" description="Disordered" evidence="2">
    <location>
        <begin position="1178"/>
        <end position="1224"/>
    </location>
</feature>
<gene>
    <name evidence="6" type="ORF">C1SCF055_LOCUS16401</name>
</gene>
<feature type="compositionally biased region" description="Low complexity" evidence="2">
    <location>
        <begin position="2302"/>
        <end position="2321"/>
    </location>
</feature>
<feature type="transmembrane region" description="Helical" evidence="3">
    <location>
        <begin position="1930"/>
        <end position="1952"/>
    </location>
</feature>
<proteinExistence type="predicted"/>
<dbReference type="GO" id="GO:0003676">
    <property type="term" value="F:nucleic acid binding"/>
    <property type="evidence" value="ECO:0007669"/>
    <property type="project" value="InterPro"/>
</dbReference>
<feature type="compositionally biased region" description="Acidic residues" evidence="2">
    <location>
        <begin position="1998"/>
        <end position="2007"/>
    </location>
</feature>
<keyword evidence="3" id="KW-0472">Membrane</keyword>
<organism evidence="6">
    <name type="scientific">Cladocopium goreaui</name>
    <dbReference type="NCBI Taxonomy" id="2562237"/>
    <lineage>
        <taxon>Eukaryota</taxon>
        <taxon>Sar</taxon>
        <taxon>Alveolata</taxon>
        <taxon>Dinophyceae</taxon>
        <taxon>Suessiales</taxon>
        <taxon>Symbiodiniaceae</taxon>
        <taxon>Cladocopium</taxon>
    </lineage>
</organism>
<evidence type="ECO:0000313" key="7">
    <source>
        <dbReference type="EMBL" id="CAL4776628.1"/>
    </source>
</evidence>
<feature type="compositionally biased region" description="Basic and acidic residues" evidence="2">
    <location>
        <begin position="261"/>
        <end position="272"/>
    </location>
</feature>
<keyword evidence="1" id="KW-0479">Metal-binding</keyword>
<feature type="compositionally biased region" description="Basic and acidic residues" evidence="2">
    <location>
        <begin position="2277"/>
        <end position="2297"/>
    </location>
</feature>
<dbReference type="InterPro" id="IPR001995">
    <property type="entry name" value="Peptidase_A2_cat"/>
</dbReference>
<dbReference type="PROSITE" id="PS50158">
    <property type="entry name" value="ZF_CCHC"/>
    <property type="match status" value="1"/>
</dbReference>
<evidence type="ECO:0000256" key="2">
    <source>
        <dbReference type="SAM" id="MobiDB-lite"/>
    </source>
</evidence>
<dbReference type="SUPFAM" id="SSF57756">
    <property type="entry name" value="Retrovirus zinc finger-like domains"/>
    <property type="match status" value="1"/>
</dbReference>
<reference evidence="7 8" key="2">
    <citation type="submission" date="2024-05" db="EMBL/GenBank/DDBJ databases">
        <authorList>
            <person name="Chen Y."/>
            <person name="Shah S."/>
            <person name="Dougan E. K."/>
            <person name="Thang M."/>
            <person name="Chan C."/>
        </authorList>
    </citation>
    <scope>NUCLEOTIDE SEQUENCE [LARGE SCALE GENOMIC DNA]</scope>
</reference>
<feature type="compositionally biased region" description="Basic and acidic residues" evidence="2">
    <location>
        <begin position="2333"/>
        <end position="2349"/>
    </location>
</feature>
<feature type="region of interest" description="Disordered" evidence="2">
    <location>
        <begin position="1995"/>
        <end position="2025"/>
    </location>
</feature>
<dbReference type="InterPro" id="IPR036875">
    <property type="entry name" value="Znf_CCHC_sf"/>
</dbReference>
<feature type="domain" description="Peptidase A2" evidence="5">
    <location>
        <begin position="458"/>
        <end position="538"/>
    </location>
</feature>
<comment type="caution">
    <text evidence="6">The sequence shown here is derived from an EMBL/GenBank/DDBJ whole genome shotgun (WGS) entry which is preliminary data.</text>
</comment>
<dbReference type="EMBL" id="CAMXCT010001357">
    <property type="protein sequence ID" value="CAI3989316.1"/>
    <property type="molecule type" value="Genomic_DNA"/>
</dbReference>
<feature type="domain" description="CCHC-type" evidence="4">
    <location>
        <begin position="333"/>
        <end position="347"/>
    </location>
</feature>
<dbReference type="PANTHER" id="PTHR11439">
    <property type="entry name" value="GAG-POL-RELATED RETROTRANSPOSON"/>
    <property type="match status" value="1"/>
</dbReference>
<dbReference type="Proteomes" id="UP001152797">
    <property type="component" value="Unassembled WGS sequence"/>
</dbReference>
<keyword evidence="8" id="KW-1185">Reference proteome</keyword>
<feature type="compositionally biased region" description="Low complexity" evidence="2">
    <location>
        <begin position="1299"/>
        <end position="1308"/>
    </location>
</feature>
<dbReference type="PROSITE" id="PS50175">
    <property type="entry name" value="ASP_PROT_RETROV"/>
    <property type="match status" value="1"/>
</dbReference>
<evidence type="ECO:0000313" key="6">
    <source>
        <dbReference type="EMBL" id="CAI3989316.1"/>
    </source>
</evidence>
<keyword evidence="1" id="KW-0863">Zinc-finger</keyword>
<keyword evidence="1" id="KW-0862">Zinc</keyword>
<feature type="compositionally biased region" description="Basic residues" evidence="2">
    <location>
        <begin position="273"/>
        <end position="285"/>
    </location>
</feature>
<accession>A0A9P1FV48</accession>
<evidence type="ECO:0000259" key="4">
    <source>
        <dbReference type="PROSITE" id="PS50158"/>
    </source>
</evidence>
<feature type="compositionally biased region" description="Low complexity" evidence="2">
    <location>
        <begin position="1212"/>
        <end position="1224"/>
    </location>
</feature>
<dbReference type="PANTHER" id="PTHR11439:SF467">
    <property type="entry name" value="INTEGRASE CATALYTIC DOMAIN-CONTAINING PROTEIN"/>
    <property type="match status" value="1"/>
</dbReference>
<keyword evidence="3" id="KW-1133">Transmembrane helix</keyword>
<dbReference type="Gene3D" id="4.10.60.10">
    <property type="entry name" value="Zinc finger, CCHC-type"/>
    <property type="match status" value="1"/>
</dbReference>
<dbReference type="CDD" id="cd09272">
    <property type="entry name" value="RNase_HI_RT_Ty1"/>
    <property type="match status" value="1"/>
</dbReference>
<dbReference type="SMART" id="SM00343">
    <property type="entry name" value="ZnF_C2HC"/>
    <property type="match status" value="1"/>
</dbReference>
<feature type="region of interest" description="Disordered" evidence="2">
    <location>
        <begin position="1289"/>
        <end position="1321"/>
    </location>
</feature>
<dbReference type="InterPro" id="IPR001878">
    <property type="entry name" value="Znf_CCHC"/>
</dbReference>
<feature type="compositionally biased region" description="Basic and acidic residues" evidence="2">
    <location>
        <begin position="286"/>
        <end position="311"/>
    </location>
</feature>
<evidence type="ECO:0000313" key="8">
    <source>
        <dbReference type="Proteomes" id="UP001152797"/>
    </source>
</evidence>
<protein>
    <submittedName>
        <fullName evidence="7">Retrovirus-related Pol polyprotein from transposon RE1 (Retro element 1) (AtRE1)</fullName>
    </submittedName>
</protein>
<feature type="region of interest" description="Disordered" evidence="2">
    <location>
        <begin position="740"/>
        <end position="764"/>
    </location>
</feature>
<feature type="compositionally biased region" description="Basic and acidic residues" evidence="2">
    <location>
        <begin position="746"/>
        <end position="763"/>
    </location>
</feature>
<evidence type="ECO:0000256" key="1">
    <source>
        <dbReference type="PROSITE-ProRule" id="PRU00047"/>
    </source>
</evidence>
<reference evidence="6" key="1">
    <citation type="submission" date="2022-10" db="EMBL/GenBank/DDBJ databases">
        <authorList>
            <person name="Chen Y."/>
            <person name="Dougan E. K."/>
            <person name="Chan C."/>
            <person name="Rhodes N."/>
            <person name="Thang M."/>
        </authorList>
    </citation>
    <scope>NUCLEOTIDE SEQUENCE</scope>
</reference>
<feature type="compositionally biased region" description="Basic residues" evidence="2">
    <location>
        <begin position="2322"/>
        <end position="2332"/>
    </location>
</feature>
<dbReference type="EMBL" id="CAMXCT030001357">
    <property type="protein sequence ID" value="CAL4776628.1"/>
    <property type="molecule type" value="Genomic_DNA"/>
</dbReference>
<dbReference type="EMBL" id="CAMXCT020001357">
    <property type="protein sequence ID" value="CAL1142691.1"/>
    <property type="molecule type" value="Genomic_DNA"/>
</dbReference>
<name>A0A9P1FV48_9DINO</name>
<dbReference type="InterPro" id="IPR001969">
    <property type="entry name" value="Aspartic_peptidase_AS"/>
</dbReference>
<feature type="compositionally biased region" description="Basic and acidic residues" evidence="2">
    <location>
        <begin position="1255"/>
        <end position="1265"/>
    </location>
</feature>
<evidence type="ECO:0000256" key="3">
    <source>
        <dbReference type="SAM" id="Phobius"/>
    </source>
</evidence>
<feature type="region of interest" description="Disordered" evidence="2">
    <location>
        <begin position="2246"/>
        <end position="2349"/>
    </location>
</feature>
<feature type="region of interest" description="Disordered" evidence="2">
    <location>
        <begin position="1255"/>
        <end position="1277"/>
    </location>
</feature>
<feature type="region of interest" description="Disordered" evidence="2">
    <location>
        <begin position="261"/>
        <end position="324"/>
    </location>
</feature>
<dbReference type="GO" id="GO:0004190">
    <property type="term" value="F:aspartic-type endopeptidase activity"/>
    <property type="evidence" value="ECO:0007669"/>
    <property type="project" value="InterPro"/>
</dbReference>
<keyword evidence="3" id="KW-0812">Transmembrane</keyword>
<dbReference type="GO" id="GO:0006508">
    <property type="term" value="P:proteolysis"/>
    <property type="evidence" value="ECO:0007669"/>
    <property type="project" value="InterPro"/>
</dbReference>
<dbReference type="GO" id="GO:0008270">
    <property type="term" value="F:zinc ion binding"/>
    <property type="evidence" value="ECO:0007669"/>
    <property type="project" value="UniProtKB-KW"/>
</dbReference>
<dbReference type="OrthoDB" id="413361at2759"/>
<evidence type="ECO:0000259" key="5">
    <source>
        <dbReference type="PROSITE" id="PS50175"/>
    </source>
</evidence>
<dbReference type="PROSITE" id="PS00141">
    <property type="entry name" value="ASP_PROTEASE"/>
    <property type="match status" value="1"/>
</dbReference>
<sequence length="2349" mass="261620">MDDATVAQLVASTSASAEAIAEVAKALKLKFGEEKRDRFSEASKVVRQPDVFSPATPEEELSQWQDWKLSFQSWLTYAQTEFEKDFKEAESSEGPMDFVEMTPQQHERAEKLHSILVGVLRNRPLKILRSVEGRNGLEVWRQLTMQMQPRTRARSIALLQAFLGHPPFKKEGILEQILGLERLAEEYAQVSKEEMSDNTKLSVLLRVVPSQLRQHLQLQMDDKSDYASTRERVLAYERTTTSWTSSTVYRELDIKKEEKHDEAVPMDVDRVKGKMKGKQKGKHKGGKDAKGKGKWKDSGKVKGKDKSKSKDYGNYGKGADNRGKGKGLPSDVCKLCGGRGHWSRECPVRNLRQGRSSMEVVHGVQGPGTTAVRRVTYFDLDETATVDEPYIRTVAAEETYDMTYSDSDSDWHLCEEVQHGGEVYFEDFTNASVEPYGEMDGGSRPHAEIRGVQLSKEVHIILDSGADMSVLPMSYGTTGKALRQRSVLRDAQGHLMPGGSLRQAVIEIEDDNGNVAQLKETFALSKVSEPLVALGKLLKRGWKVEGDGNDVKLAYGDFSKTIGFRSNSLSTVATIRMVEVPQAAVRAVTMTFEGMMVNLLTVPGWHLSLDRKVPFLVVMNSKNYHDSFPQFQRTDFPFRTTMVLKDKVWEVVEWAEQSSHEDEIEECNGDTTTVVTFFHQQPVDVMAVGIVNTGADDPFLQPKVREDAPKGKDVKDRQGFGWYGRSLEDGVYEVEDSDVEVGPQHDTSEGDPVHREVPKHAEGDEPEEIEIEGVKYTPTTTLSKMRIGLKMCGLPKGRSKADAWKRLVEHHRHFAENLAVELAQREFERQRAGEGGDDARPQHVPRLPTKAERQIHELTHWPYADWCQSCVASRAKSDPHRRQGALRDETKSEYPIVSMDFCFTRSLVEANEEDKEDLRRYGGDARGGVCLVITDDWTHGVLAVPTPGKGRSHVKYLAEQVVRYIGSCGFSSCTMKADGEPAMRMLLDVVQKCRQRDSQANGRIEREIQTVRGLARTLVNRLREGAGIQINVMGPIFQWALRHAGWLISHFRRHNGSPTAYEMVTGRKFQGKLAIFGERVLARLPGGNGDDKFRPAVWLGKTDRADFHVVATSDGLRWTRAVRRMPVAFEAAVLNNVRTWPWSVAFGQIGTKATPLITKNENVALPPDLSVPLRLQERQDRRQARQAQQSGGGQQALEDGDQGQAGPDEAASDPTSKSLSASPSFLSMSSAKEIDDDTLLEDLVVEVKKDKNYADDVETSPKRGGEAFGEEEQSPSKAARVMLKKAMRFSEGEGREQPTSALSASSTSGAGGEAQPAGDPQVRVVVAGELLEDGDMDMEFPDRPPDLSPDELTEVENQAAELEIKRLIDMGVLRTPRAGEDLSSTPTLTTRLVCDWRVREGTWQRRARLVARDFNWLDPNRSDTFAPTGTQSTMRLVPALSQLKQWKMMVADVKDAYLNCEQPKNVKVVLGADLASRLGVAREWMLGKVLPGQREGAAVWFNTLKATLKDGGLLQCAEAPTELEKVEAFLKKKFQLKVESGTQLSFLKRSIEVVDGVTKVKVNEKYIEGLVNLFPGVKRRKTPGDIIIDNEPLTNDIDIQKYRSAVGTLLYVSGDRPDTQFFIKELAAKLQVPTRGSMSSLLNLIGYMVTTKDIHVEMTGTDPGRSFRYRAEGLTTAPTYVEKDGIWLIEVATDSDWSGHKETRSSTSCGSMYLGGIWIHSYSRTQKNITLSSSEAEFVALVGGASEGLFIKAVVEHLVDGKVELKVLGDNTASIAIAARDGVCRLKHVSGRLLWIQQRQQRGELQLRRIDTVTNVADMGTKVLAGRRVRMLLHLCGFQNDWGDLGVAEFEEEKYKKDAREKIKAVRKIVHAEVLDTPTRENSTLVNQVAKRLMRLTLGALLLSGGEALSLPHQSSAQCLVAMDTTSSSLPWTTTMLVTLVFILVVTIIVLIKIMHVMHLRIEATREAMDWVRQQLRQSRDRVRIRNEEQQRLGVWLETDDEEDSDVPDQGGGSDGEDPHVNGRVAHIRRMTKEEFYNGSEEEMESEMEEVEVEVEPESGSAGAAGSALAPAASSMVENDFDFDFDSISMSGANLGGGDDGYVSQNDMEQEEEEDEVDTDYGSLVGIDEDFSVFENLDSREYDDYRFLLLAEGRGVEDYIIKKLAFLRSLPVTREVWTGIQGIQEFFNIHEAVQLGGIEVRKRAIRFLLARKRYIFWYEQGRVPPGELLEETEMVDEWLAAHYGWGEPTTAQPSAGPNDESDWSPSEGPVGITDGSGDERDEREERRDGGGGTRDDGPPPVVTEEVAPATGSSSTTTTTSKAKGKCGGKGHHRMDLKDPPMDDEADGHV</sequence>